<accession>A0A218Z952</accession>
<dbReference type="AlphaFoldDB" id="A0A218Z952"/>
<evidence type="ECO:0008006" key="4">
    <source>
        <dbReference type="Google" id="ProtNLM"/>
    </source>
</evidence>
<reference evidence="2 3" key="1">
    <citation type="submission" date="2017-04" db="EMBL/GenBank/DDBJ databases">
        <title>Draft genome sequence of Marssonina coronaria NL1: causal agent of apple blotch.</title>
        <authorList>
            <person name="Cheng Q."/>
        </authorList>
    </citation>
    <scope>NUCLEOTIDE SEQUENCE [LARGE SCALE GENOMIC DNA]</scope>
    <source>
        <strain evidence="2 3">NL1</strain>
    </source>
</reference>
<proteinExistence type="predicted"/>
<dbReference type="PANTHER" id="PTHR28064">
    <property type="entry name" value="INNER KINETOCHORE SUBUNIT NKP2"/>
    <property type="match status" value="1"/>
</dbReference>
<dbReference type="Pfam" id="PF09447">
    <property type="entry name" value="Cnl2_NKP2"/>
    <property type="match status" value="1"/>
</dbReference>
<evidence type="ECO:0000313" key="3">
    <source>
        <dbReference type="Proteomes" id="UP000242519"/>
    </source>
</evidence>
<evidence type="ECO:0000256" key="1">
    <source>
        <dbReference type="SAM" id="Coils"/>
    </source>
</evidence>
<protein>
    <recommendedName>
        <fullName evidence="4">Cnl2/NKP2 family protein</fullName>
    </recommendedName>
</protein>
<keyword evidence="1" id="KW-0175">Coiled coil</keyword>
<sequence length="186" mass="20979">MAPTEATILSAFLLSPAPLPSIISLKAFTELFPRSQQNSPQVKALYRDLQYQRARLTDAVTRNIGHEVKRGVAQRRQIVRARREAEREDQDDEADVERALFGPTSNLPVSRPHTLMSIVPELEGAVEDLEDEIRRLDEESESLLQEMQGTVGGLSDLRFGRFANGELREQVLEGLQRLEDSCGRRP</sequence>
<organism evidence="2 3">
    <name type="scientific">Diplocarpon coronariae</name>
    <dbReference type="NCBI Taxonomy" id="2795749"/>
    <lineage>
        <taxon>Eukaryota</taxon>
        <taxon>Fungi</taxon>
        <taxon>Dikarya</taxon>
        <taxon>Ascomycota</taxon>
        <taxon>Pezizomycotina</taxon>
        <taxon>Leotiomycetes</taxon>
        <taxon>Helotiales</taxon>
        <taxon>Drepanopezizaceae</taxon>
        <taxon>Diplocarpon</taxon>
    </lineage>
</organism>
<feature type="coiled-coil region" evidence="1">
    <location>
        <begin position="119"/>
        <end position="146"/>
    </location>
</feature>
<dbReference type="STRING" id="503106.A0A218Z952"/>
<dbReference type="GO" id="GO:0031511">
    <property type="term" value="C:Mis6-Sim4 complex"/>
    <property type="evidence" value="ECO:0007669"/>
    <property type="project" value="TreeGrafter"/>
</dbReference>
<dbReference type="InterPro" id="IPR018565">
    <property type="entry name" value="Nkp2/Cnl2"/>
</dbReference>
<gene>
    <name evidence="2" type="ORF">B2J93_5931</name>
</gene>
<keyword evidence="3" id="KW-1185">Reference proteome</keyword>
<name>A0A218Z952_9HELO</name>
<evidence type="ECO:0000313" key="2">
    <source>
        <dbReference type="EMBL" id="OWP04110.1"/>
    </source>
</evidence>
<dbReference type="InParanoid" id="A0A218Z952"/>
<dbReference type="GO" id="GO:0007059">
    <property type="term" value="P:chromosome segregation"/>
    <property type="evidence" value="ECO:0007669"/>
    <property type="project" value="TreeGrafter"/>
</dbReference>
<dbReference type="Proteomes" id="UP000242519">
    <property type="component" value="Unassembled WGS sequence"/>
</dbReference>
<dbReference type="EMBL" id="MZNU01000133">
    <property type="protein sequence ID" value="OWP04110.1"/>
    <property type="molecule type" value="Genomic_DNA"/>
</dbReference>
<dbReference type="OrthoDB" id="2311687at2759"/>
<comment type="caution">
    <text evidence="2">The sequence shown here is derived from an EMBL/GenBank/DDBJ whole genome shotgun (WGS) entry which is preliminary data.</text>
</comment>
<dbReference type="PANTHER" id="PTHR28064:SF1">
    <property type="entry name" value="INNER KINETOCHORE SUBUNIT NKP2"/>
    <property type="match status" value="1"/>
</dbReference>